<name>A0A445MKV1_ENSVE</name>
<dbReference type="Proteomes" id="UP000290560">
    <property type="component" value="Unassembled WGS sequence"/>
</dbReference>
<organism evidence="1">
    <name type="scientific">Ensete ventricosum</name>
    <name type="common">Abyssinian banana</name>
    <name type="synonym">Musa ensete</name>
    <dbReference type="NCBI Taxonomy" id="4639"/>
    <lineage>
        <taxon>Eukaryota</taxon>
        <taxon>Viridiplantae</taxon>
        <taxon>Streptophyta</taxon>
        <taxon>Embryophyta</taxon>
        <taxon>Tracheophyta</taxon>
        <taxon>Spermatophyta</taxon>
        <taxon>Magnoliopsida</taxon>
        <taxon>Liliopsida</taxon>
        <taxon>Zingiberales</taxon>
        <taxon>Musaceae</taxon>
        <taxon>Ensete</taxon>
    </lineage>
</organism>
<dbReference type="EMBL" id="KV876453">
    <property type="protein sequence ID" value="RZR74907.1"/>
    <property type="molecule type" value="Genomic_DNA"/>
</dbReference>
<gene>
    <name evidence="1" type="ORF">BHM03_00045951</name>
</gene>
<proteinExistence type="predicted"/>
<dbReference type="AlphaFoldDB" id="A0A445MKV1"/>
<accession>A0A445MKV1</accession>
<sequence length="168" mass="19265">MWQSDAGVVVDGYGRRLEMVAPGKGRRGVEDATVAAEGSTVVGEAKVVNMIEEGMATWVAGLKLEIKGEVKERQPRTVTATISFARRQEEWLNQDARRMRITPRPMTYKSPSAPSHPLLPKKLTKEELRDRSVKGLCWHYDEPWIRDHRYRKDRLLLIEPLKDVEEEV</sequence>
<protein>
    <submittedName>
        <fullName evidence="1">Uncharacterized protein</fullName>
    </submittedName>
</protein>
<reference evidence="1" key="1">
    <citation type="journal article" date="2018" name="Data Brief">
        <title>Genome sequence data from 17 accessions of Ensete ventricosum, a staple food crop for millions in Ethiopia.</title>
        <authorList>
            <person name="Yemataw Z."/>
            <person name="Muzemil S."/>
            <person name="Ambachew D."/>
            <person name="Tripathi L."/>
            <person name="Tesfaye K."/>
            <person name="Chala A."/>
            <person name="Farbos A."/>
            <person name="O'Neill P."/>
            <person name="Moore K."/>
            <person name="Grant M."/>
            <person name="Studholme D.J."/>
        </authorList>
    </citation>
    <scope>NUCLEOTIDE SEQUENCE [LARGE SCALE GENOMIC DNA]</scope>
    <source>
        <tissue evidence="1">Leaf</tissue>
    </source>
</reference>
<evidence type="ECO:0000313" key="1">
    <source>
        <dbReference type="EMBL" id="RZR74907.1"/>
    </source>
</evidence>